<feature type="signal peptide" evidence="1">
    <location>
        <begin position="1"/>
        <end position="19"/>
    </location>
</feature>
<organism evidence="2 3">
    <name type="scientific">Pedobacter gandavensis</name>
    <dbReference type="NCBI Taxonomy" id="2679963"/>
    <lineage>
        <taxon>Bacteria</taxon>
        <taxon>Pseudomonadati</taxon>
        <taxon>Bacteroidota</taxon>
        <taxon>Sphingobacteriia</taxon>
        <taxon>Sphingobacteriales</taxon>
        <taxon>Sphingobacteriaceae</taxon>
        <taxon>Pedobacter</taxon>
    </lineage>
</organism>
<dbReference type="EMBL" id="WNXC01000001">
    <property type="protein sequence ID" value="MBB2148483.1"/>
    <property type="molecule type" value="Genomic_DNA"/>
</dbReference>
<protein>
    <submittedName>
        <fullName evidence="2">Uncharacterized protein</fullName>
    </submittedName>
</protein>
<keyword evidence="1" id="KW-0732">Signal</keyword>
<name>A0ABR6EVK0_9SPHI</name>
<evidence type="ECO:0000256" key="1">
    <source>
        <dbReference type="SAM" id="SignalP"/>
    </source>
</evidence>
<reference evidence="2 3" key="1">
    <citation type="submission" date="2019-11" db="EMBL/GenBank/DDBJ databases">
        <title>Description of Pedobacter sp. LMG 31462T.</title>
        <authorList>
            <person name="Carlier A."/>
            <person name="Qi S."/>
            <person name="Vandamme P."/>
        </authorList>
    </citation>
    <scope>NUCLEOTIDE SEQUENCE [LARGE SCALE GENOMIC DNA]</scope>
    <source>
        <strain evidence="2 3">LMG 31462</strain>
    </source>
</reference>
<dbReference type="RefSeq" id="WP_182954483.1">
    <property type="nucleotide sequence ID" value="NZ_WNXC01000001.1"/>
</dbReference>
<evidence type="ECO:0000313" key="2">
    <source>
        <dbReference type="EMBL" id="MBB2148483.1"/>
    </source>
</evidence>
<evidence type="ECO:0000313" key="3">
    <source>
        <dbReference type="Proteomes" id="UP000636110"/>
    </source>
</evidence>
<keyword evidence="3" id="KW-1185">Reference proteome</keyword>
<dbReference type="Proteomes" id="UP000636110">
    <property type="component" value="Unassembled WGS sequence"/>
</dbReference>
<accession>A0ABR6EVK0</accession>
<feature type="chain" id="PRO_5045641712" evidence="1">
    <location>
        <begin position="20"/>
        <end position="96"/>
    </location>
</feature>
<sequence length="96" mass="10130">MKKVFFGLVVVATALGASAFTSATKVTGINYQLQADGLYHKTVDRTDPDLCNSVPDSKPCVISLTNDQGLTFSATLFPLATNPAIYSSMSQGVITP</sequence>
<gene>
    <name evidence="2" type="ORF">GM920_06115</name>
</gene>
<proteinExistence type="predicted"/>
<comment type="caution">
    <text evidence="2">The sequence shown here is derived from an EMBL/GenBank/DDBJ whole genome shotgun (WGS) entry which is preliminary data.</text>
</comment>